<evidence type="ECO:0000313" key="1">
    <source>
        <dbReference type="EMBL" id="KKM82205.1"/>
    </source>
</evidence>
<accession>A0A0F9MZZ9</accession>
<dbReference type="InterPro" id="IPR024248">
    <property type="entry name" value="DUF2695"/>
</dbReference>
<dbReference type="EMBL" id="LAZR01007898">
    <property type="protein sequence ID" value="KKM82205.1"/>
    <property type="molecule type" value="Genomic_DNA"/>
</dbReference>
<dbReference type="Pfam" id="PF10905">
    <property type="entry name" value="DUF2695"/>
    <property type="match status" value="1"/>
</dbReference>
<protein>
    <recommendedName>
        <fullName evidence="2">DUF2695 domain-containing protein</fullName>
    </recommendedName>
</protein>
<comment type="caution">
    <text evidence="1">The sequence shown here is derived from an EMBL/GenBank/DDBJ whole genome shotgun (WGS) entry which is preliminary data.</text>
</comment>
<reference evidence="1" key="1">
    <citation type="journal article" date="2015" name="Nature">
        <title>Complex archaea that bridge the gap between prokaryotes and eukaryotes.</title>
        <authorList>
            <person name="Spang A."/>
            <person name="Saw J.H."/>
            <person name="Jorgensen S.L."/>
            <person name="Zaremba-Niedzwiedzka K."/>
            <person name="Martijn J."/>
            <person name="Lind A.E."/>
            <person name="van Eijk R."/>
            <person name="Schleper C."/>
            <person name="Guy L."/>
            <person name="Ettema T.J."/>
        </authorList>
    </citation>
    <scope>NUCLEOTIDE SEQUENCE</scope>
</reference>
<dbReference type="AlphaFoldDB" id="A0A0F9MZZ9"/>
<gene>
    <name evidence="1" type="ORF">LCGC14_1321900</name>
</gene>
<sequence length="85" mass="9848">METMNYDHPKWEEFLERLDGPEGCNFQQSDPKNTRSLTWKCQGGEKQGSATIILKDMDCDIKASFEFFNEHGGYCDCEILFNVTK</sequence>
<evidence type="ECO:0008006" key="2">
    <source>
        <dbReference type="Google" id="ProtNLM"/>
    </source>
</evidence>
<proteinExistence type="predicted"/>
<name>A0A0F9MZZ9_9ZZZZ</name>
<organism evidence="1">
    <name type="scientific">marine sediment metagenome</name>
    <dbReference type="NCBI Taxonomy" id="412755"/>
    <lineage>
        <taxon>unclassified sequences</taxon>
        <taxon>metagenomes</taxon>
        <taxon>ecological metagenomes</taxon>
    </lineage>
</organism>